<evidence type="ECO:0000256" key="1">
    <source>
        <dbReference type="ARBA" id="ARBA00010876"/>
    </source>
</evidence>
<evidence type="ECO:0000259" key="2">
    <source>
        <dbReference type="Pfam" id="PF00849"/>
    </source>
</evidence>
<dbReference type="GO" id="GO:0003723">
    <property type="term" value="F:RNA binding"/>
    <property type="evidence" value="ECO:0007669"/>
    <property type="project" value="InterPro"/>
</dbReference>
<name>A0A5S9P0J5_9GAMM</name>
<dbReference type="Gene3D" id="3.30.2350.10">
    <property type="entry name" value="Pseudouridine synthase"/>
    <property type="match status" value="1"/>
</dbReference>
<sequence length="234" mass="26408">MTAAKKLSYLLLENNADYLVINKAPGVNLHRNHHDESLLDILHRDFPGESLHLVHRLDDATSGLLLIAKNVSAAAEFGRLFASREVEKFYFALAEGKPSKKQGMIVGDIKKSRSGSYLLSRTRSNPSISQFFSYALVDGLRGYLLRPHTGKTHQLRVVMKSLGVPILGDTRYGPRKQQCDRMYLHAMALRFQFNGCEQLYVCLPSQGDAFLNEDLQAILESCNPPWHCKWPSIH</sequence>
<evidence type="ECO:0000313" key="5">
    <source>
        <dbReference type="Proteomes" id="UP000435877"/>
    </source>
</evidence>
<dbReference type="AlphaFoldDB" id="A0A5S9P0J5"/>
<dbReference type="InterPro" id="IPR006145">
    <property type="entry name" value="PsdUridine_synth_RsuA/RluA"/>
</dbReference>
<keyword evidence="5" id="KW-1185">Reference proteome</keyword>
<accession>A0A5S9P0J5</accession>
<protein>
    <submittedName>
        <fullName evidence="4">Ribosomal large subunit pseudouridine synthase A</fullName>
        <ecNumber evidence="4">5.4.99.28</ecNumber>
    </submittedName>
</protein>
<dbReference type="PANTHER" id="PTHR21600:SF87">
    <property type="entry name" value="RNA PSEUDOURIDYLATE SYNTHASE DOMAIN-CONTAINING PROTEIN 1"/>
    <property type="match status" value="1"/>
</dbReference>
<dbReference type="NCBIfam" id="TIGR01621">
    <property type="entry name" value="RluA-like"/>
    <property type="match status" value="1"/>
</dbReference>
<dbReference type="InterPro" id="IPR006508">
    <property type="entry name" value="PsdUridine_synth_RluA-like"/>
</dbReference>
<dbReference type="EMBL" id="CACSIM010000002">
    <property type="protein sequence ID" value="CAA0096745.1"/>
    <property type="molecule type" value="Genomic_DNA"/>
</dbReference>
<comment type="similarity">
    <text evidence="1">Belongs to the pseudouridine synthase RluA family.</text>
</comment>
<proteinExistence type="inferred from homology"/>
<dbReference type="Proteomes" id="UP000439591">
    <property type="component" value="Unassembled WGS sequence"/>
</dbReference>
<reference evidence="5 6" key="1">
    <citation type="submission" date="2019-11" db="EMBL/GenBank/DDBJ databases">
        <authorList>
            <person name="Holert J."/>
        </authorList>
    </citation>
    <scope>NUCLEOTIDE SEQUENCE [LARGE SCALE GENOMIC DNA]</scope>
    <source>
        <strain evidence="4">BC3_2A</strain>
        <strain evidence="3">SB11_1A</strain>
    </source>
</reference>
<evidence type="ECO:0000313" key="6">
    <source>
        <dbReference type="Proteomes" id="UP000439591"/>
    </source>
</evidence>
<dbReference type="GO" id="GO:0000455">
    <property type="term" value="P:enzyme-directed rRNA pseudouridine synthesis"/>
    <property type="evidence" value="ECO:0007669"/>
    <property type="project" value="TreeGrafter"/>
</dbReference>
<keyword evidence="4" id="KW-0413">Isomerase</keyword>
<dbReference type="GO" id="GO:0160151">
    <property type="term" value="F:tRNA pseudouridine(32) synthase activity"/>
    <property type="evidence" value="ECO:0007669"/>
    <property type="project" value="UniProtKB-EC"/>
</dbReference>
<dbReference type="CDD" id="cd02869">
    <property type="entry name" value="PseudoU_synth_RluA_like"/>
    <property type="match status" value="1"/>
</dbReference>
<dbReference type="EC" id="5.4.99.28" evidence="4"/>
<dbReference type="SUPFAM" id="SSF55120">
    <property type="entry name" value="Pseudouridine synthase"/>
    <property type="match status" value="1"/>
</dbReference>
<dbReference type="EMBL" id="CACSIK010000001">
    <property type="protein sequence ID" value="CAA0089768.1"/>
    <property type="molecule type" value="Genomic_DNA"/>
</dbReference>
<dbReference type="InterPro" id="IPR020103">
    <property type="entry name" value="PsdUridine_synth_cat_dom_sf"/>
</dbReference>
<dbReference type="InterPro" id="IPR050188">
    <property type="entry name" value="RluA_PseudoU_synthase"/>
</dbReference>
<dbReference type="Proteomes" id="UP000435877">
    <property type="component" value="Unassembled WGS sequence"/>
</dbReference>
<dbReference type="Pfam" id="PF00849">
    <property type="entry name" value="PseudoU_synth_2"/>
    <property type="match status" value="1"/>
</dbReference>
<organism evidence="4 6">
    <name type="scientific">Zhongshania aliphaticivorans</name>
    <dbReference type="NCBI Taxonomy" id="1470434"/>
    <lineage>
        <taxon>Bacteria</taxon>
        <taxon>Pseudomonadati</taxon>
        <taxon>Pseudomonadota</taxon>
        <taxon>Gammaproteobacteria</taxon>
        <taxon>Cellvibrionales</taxon>
        <taxon>Spongiibacteraceae</taxon>
        <taxon>Zhongshania</taxon>
    </lineage>
</organism>
<evidence type="ECO:0000313" key="3">
    <source>
        <dbReference type="EMBL" id="CAA0089768.1"/>
    </source>
</evidence>
<feature type="domain" description="Pseudouridine synthase RsuA/RluA-like" evidence="2">
    <location>
        <begin position="17"/>
        <end position="160"/>
    </location>
</feature>
<dbReference type="PANTHER" id="PTHR21600">
    <property type="entry name" value="MITOCHONDRIAL RNA PSEUDOURIDINE SYNTHASE"/>
    <property type="match status" value="1"/>
</dbReference>
<dbReference type="PROSITE" id="PS01129">
    <property type="entry name" value="PSI_RLU"/>
    <property type="match status" value="1"/>
</dbReference>
<evidence type="ECO:0000313" key="4">
    <source>
        <dbReference type="EMBL" id="CAA0096745.1"/>
    </source>
</evidence>
<dbReference type="InterPro" id="IPR006224">
    <property type="entry name" value="PsdUridine_synth_RluA-like_CS"/>
</dbReference>
<dbReference type="RefSeq" id="WP_235035646.1">
    <property type="nucleotide sequence ID" value="NZ_CACSIK010000001.1"/>
</dbReference>
<gene>
    <name evidence="4" type="primary">rluA_2</name>
    <name evidence="3" type="ORF">IHBHHGIJ_01855</name>
    <name evidence="4" type="ORF">KFEGEMFD_01457</name>
</gene>